<evidence type="ECO:0000313" key="3">
    <source>
        <dbReference type="Proteomes" id="UP001596096"/>
    </source>
</evidence>
<gene>
    <name evidence="2" type="ORF">ACFPUY_38170</name>
</gene>
<name>A0ABW1C6W7_9ACTN</name>
<sequence>MKVTVARSSRRELMANRQFVETSETVAGRVLATRSRAAERLVGTPWRTIAEIPSAALHSRFRPSDAAMKPMTNCLDSSSLSARGLDRVVRVAWTLADLAGKPRPDENETSAALALWLGLHP</sequence>
<comment type="caution">
    <text evidence="2">The sequence shown here is derived from an EMBL/GenBank/DDBJ whole genome shotgun (WGS) entry which is preliminary data.</text>
</comment>
<dbReference type="InterPro" id="IPR025158">
    <property type="entry name" value="Mg_chelat-rel_C"/>
</dbReference>
<feature type="domain" description="Mg chelatase-related protein C-terminal" evidence="1">
    <location>
        <begin position="21"/>
        <end position="114"/>
    </location>
</feature>
<accession>A0ABW1C6W7</accession>
<dbReference type="EMBL" id="JBHSNW010000029">
    <property type="protein sequence ID" value="MFC5820957.1"/>
    <property type="molecule type" value="Genomic_DNA"/>
</dbReference>
<reference evidence="3" key="1">
    <citation type="journal article" date="2019" name="Int. J. Syst. Evol. Microbiol.">
        <title>The Global Catalogue of Microorganisms (GCM) 10K type strain sequencing project: providing services to taxonomists for standard genome sequencing and annotation.</title>
        <authorList>
            <consortium name="The Broad Institute Genomics Platform"/>
            <consortium name="The Broad Institute Genome Sequencing Center for Infectious Disease"/>
            <person name="Wu L."/>
            <person name="Ma J."/>
        </authorList>
    </citation>
    <scope>NUCLEOTIDE SEQUENCE [LARGE SCALE GENOMIC DNA]</scope>
    <source>
        <strain evidence="3">CGMCC 4.7106</strain>
    </source>
</reference>
<organism evidence="2 3">
    <name type="scientific">Nonomuraea harbinensis</name>
    <dbReference type="NCBI Taxonomy" id="1286938"/>
    <lineage>
        <taxon>Bacteria</taxon>
        <taxon>Bacillati</taxon>
        <taxon>Actinomycetota</taxon>
        <taxon>Actinomycetes</taxon>
        <taxon>Streptosporangiales</taxon>
        <taxon>Streptosporangiaceae</taxon>
        <taxon>Nonomuraea</taxon>
    </lineage>
</organism>
<protein>
    <recommendedName>
        <fullName evidence="1">Mg chelatase-related protein C-terminal domain-containing protein</fullName>
    </recommendedName>
</protein>
<proteinExistence type="predicted"/>
<dbReference type="RefSeq" id="WP_246640341.1">
    <property type="nucleotide sequence ID" value="NZ_JAHKRN010000024.1"/>
</dbReference>
<dbReference type="Proteomes" id="UP001596096">
    <property type="component" value="Unassembled WGS sequence"/>
</dbReference>
<evidence type="ECO:0000313" key="2">
    <source>
        <dbReference type="EMBL" id="MFC5820957.1"/>
    </source>
</evidence>
<keyword evidence="3" id="KW-1185">Reference proteome</keyword>
<dbReference type="Pfam" id="PF13335">
    <property type="entry name" value="Mg_chelatase_C"/>
    <property type="match status" value="1"/>
</dbReference>
<evidence type="ECO:0000259" key="1">
    <source>
        <dbReference type="Pfam" id="PF13335"/>
    </source>
</evidence>